<dbReference type="Proteomes" id="UP001330749">
    <property type="component" value="Unassembled WGS sequence"/>
</dbReference>
<evidence type="ECO:0000313" key="1">
    <source>
        <dbReference type="EMBL" id="MED3561643.1"/>
    </source>
</evidence>
<reference evidence="1 2" key="1">
    <citation type="submission" date="2023-03" db="EMBL/GenBank/DDBJ databases">
        <title>Bacillus Genome Sequencing.</title>
        <authorList>
            <person name="Dunlap C."/>
        </authorList>
    </citation>
    <scope>NUCLEOTIDE SEQUENCE [LARGE SCALE GENOMIC DNA]</scope>
    <source>
        <strain evidence="1 2">B-14544</strain>
    </source>
</reference>
<proteinExistence type="predicted"/>
<sequence>MRTFFAIFIICILALTGCQKEVKQYEKGKLIYEGTVNSRGDRDGSGKLYDPETGKVIFDGMFRNGLKLKGTMYDKNGRNPHPYEE</sequence>
<keyword evidence="2" id="KW-1185">Reference proteome</keyword>
<accession>A0ABU6N600</accession>
<organism evidence="1 2">
    <name type="scientific">Bacillus xiapuensis</name>
    <dbReference type="NCBI Taxonomy" id="2014075"/>
    <lineage>
        <taxon>Bacteria</taxon>
        <taxon>Bacillati</taxon>
        <taxon>Bacillota</taxon>
        <taxon>Bacilli</taxon>
        <taxon>Bacillales</taxon>
        <taxon>Bacillaceae</taxon>
        <taxon>Bacillus</taxon>
    </lineage>
</organism>
<gene>
    <name evidence="1" type="ORF">P4447_03660</name>
</gene>
<protein>
    <recommendedName>
        <fullName evidence="3">MORN repeat protein</fullName>
    </recommendedName>
</protein>
<evidence type="ECO:0008006" key="3">
    <source>
        <dbReference type="Google" id="ProtNLM"/>
    </source>
</evidence>
<dbReference type="EMBL" id="JARMQG010000037">
    <property type="protein sequence ID" value="MED3561643.1"/>
    <property type="molecule type" value="Genomic_DNA"/>
</dbReference>
<comment type="caution">
    <text evidence="1">The sequence shown here is derived from an EMBL/GenBank/DDBJ whole genome shotgun (WGS) entry which is preliminary data.</text>
</comment>
<evidence type="ECO:0000313" key="2">
    <source>
        <dbReference type="Proteomes" id="UP001330749"/>
    </source>
</evidence>
<name>A0ABU6N600_9BACI</name>
<dbReference type="PROSITE" id="PS51257">
    <property type="entry name" value="PROKAR_LIPOPROTEIN"/>
    <property type="match status" value="1"/>
</dbReference>
<dbReference type="SUPFAM" id="SSF82185">
    <property type="entry name" value="Histone H3 K4-specific methyltransferase SET7/9 N-terminal domain"/>
    <property type="match status" value="1"/>
</dbReference>
<dbReference type="RefSeq" id="WP_327966536.1">
    <property type="nucleotide sequence ID" value="NZ_JARMQG010000037.1"/>
</dbReference>